<accession>A0A836GL84</accession>
<evidence type="ECO:0000256" key="1">
    <source>
        <dbReference type="SAM" id="Phobius"/>
    </source>
</evidence>
<keyword evidence="1" id="KW-0812">Transmembrane</keyword>
<protein>
    <submittedName>
        <fullName evidence="2">Uncharacterized protein</fullName>
    </submittedName>
</protein>
<dbReference type="EMBL" id="JAFEUZ010000028">
    <property type="protein sequence ID" value="KAG5474444.1"/>
    <property type="molecule type" value="Genomic_DNA"/>
</dbReference>
<name>A0A836GL84_9TRYP</name>
<dbReference type="AlphaFoldDB" id="A0A836GL84"/>
<evidence type="ECO:0000313" key="3">
    <source>
        <dbReference type="Proteomes" id="UP000673552"/>
    </source>
</evidence>
<dbReference type="RefSeq" id="XP_067177386.1">
    <property type="nucleotide sequence ID" value="XM_067320776.1"/>
</dbReference>
<dbReference type="Proteomes" id="UP000673552">
    <property type="component" value="Chromosome 28"/>
</dbReference>
<keyword evidence="1" id="KW-1133">Transmembrane helix</keyword>
<sequence length="109" mass="12112">MACVTGMCCRVLYYACLAAICIYLVVCVLLVPQYRVVALMIFALVALYATSAWRRLPSEQLVVRERAEEMVKQRCPLPAEAAPLTFPETAGVTVAHSLPSFREPYRISA</sequence>
<feature type="transmembrane region" description="Helical" evidence="1">
    <location>
        <begin position="12"/>
        <end position="31"/>
    </location>
</feature>
<keyword evidence="1" id="KW-0472">Membrane</keyword>
<evidence type="ECO:0000313" key="2">
    <source>
        <dbReference type="EMBL" id="KAG5474444.1"/>
    </source>
</evidence>
<reference evidence="2 3" key="1">
    <citation type="submission" date="2021-03" db="EMBL/GenBank/DDBJ databases">
        <title>Leishmania (Mundinia) martiniquensis Genome sequencing and assembly.</title>
        <authorList>
            <person name="Almutairi H."/>
            <person name="Gatherer D."/>
        </authorList>
    </citation>
    <scope>NUCLEOTIDE SEQUENCE [LARGE SCALE GENOMIC DNA]</scope>
    <source>
        <strain evidence="2">LSCM1</strain>
    </source>
</reference>
<dbReference type="GeneID" id="92513288"/>
<gene>
    <name evidence="2" type="ORF">LSCM1_03228</name>
</gene>
<proteinExistence type="predicted"/>
<comment type="caution">
    <text evidence="2">The sequence shown here is derived from an EMBL/GenBank/DDBJ whole genome shotgun (WGS) entry which is preliminary data.</text>
</comment>
<organism evidence="2 3">
    <name type="scientific">Leishmania martiniquensis</name>
    <dbReference type="NCBI Taxonomy" id="1580590"/>
    <lineage>
        <taxon>Eukaryota</taxon>
        <taxon>Discoba</taxon>
        <taxon>Euglenozoa</taxon>
        <taxon>Kinetoplastea</taxon>
        <taxon>Metakinetoplastina</taxon>
        <taxon>Trypanosomatida</taxon>
        <taxon>Trypanosomatidae</taxon>
        <taxon>Leishmaniinae</taxon>
        <taxon>Leishmania</taxon>
    </lineage>
</organism>
<dbReference type="KEGG" id="lmat:92513288"/>
<keyword evidence="3" id="KW-1185">Reference proteome</keyword>
<dbReference type="OrthoDB" id="259573at2759"/>